<organism evidence="1 2">
    <name type="scientific">Orchesella dallaii</name>
    <dbReference type="NCBI Taxonomy" id="48710"/>
    <lineage>
        <taxon>Eukaryota</taxon>
        <taxon>Metazoa</taxon>
        <taxon>Ecdysozoa</taxon>
        <taxon>Arthropoda</taxon>
        <taxon>Hexapoda</taxon>
        <taxon>Collembola</taxon>
        <taxon>Entomobryomorpha</taxon>
        <taxon>Entomobryoidea</taxon>
        <taxon>Orchesellidae</taxon>
        <taxon>Orchesellinae</taxon>
        <taxon>Orchesella</taxon>
    </lineage>
</organism>
<evidence type="ECO:0000313" key="1">
    <source>
        <dbReference type="EMBL" id="CAL8129104.1"/>
    </source>
</evidence>
<accession>A0ABP1RJA2</accession>
<sequence length="125" mass="13726">MSDVPFPEHHNRSVVYSNSRPHEIIHPFQGTCHYVPKWPIVSPQALVRSRACRPLSGTFSICSTDPDHGRLNHPVAAMHLTSQSGSALANGSRNFMVVLSSSFTEQTGLSELPFIRGNDGGVYCH</sequence>
<keyword evidence="2" id="KW-1185">Reference proteome</keyword>
<gene>
    <name evidence="1" type="ORF">ODALV1_LOCUS22863</name>
</gene>
<dbReference type="Proteomes" id="UP001642540">
    <property type="component" value="Unassembled WGS sequence"/>
</dbReference>
<comment type="caution">
    <text evidence="1">The sequence shown here is derived from an EMBL/GenBank/DDBJ whole genome shotgun (WGS) entry which is preliminary data.</text>
</comment>
<name>A0ABP1RJA2_9HEXA</name>
<dbReference type="EMBL" id="CAXLJM020000076">
    <property type="protein sequence ID" value="CAL8129104.1"/>
    <property type="molecule type" value="Genomic_DNA"/>
</dbReference>
<evidence type="ECO:0000313" key="2">
    <source>
        <dbReference type="Proteomes" id="UP001642540"/>
    </source>
</evidence>
<reference evidence="1 2" key="1">
    <citation type="submission" date="2024-08" db="EMBL/GenBank/DDBJ databases">
        <authorList>
            <person name="Cucini C."/>
            <person name="Frati F."/>
        </authorList>
    </citation>
    <scope>NUCLEOTIDE SEQUENCE [LARGE SCALE GENOMIC DNA]</scope>
</reference>
<protein>
    <submittedName>
        <fullName evidence="1">Uncharacterized protein</fullName>
    </submittedName>
</protein>
<proteinExistence type="predicted"/>